<dbReference type="InterPro" id="IPR000702">
    <property type="entry name" value="Ribosomal_uL6-like"/>
</dbReference>
<sequence length="181" mass="19946">MSRIGKQLIVIPAGIDVKIDDKRITVKGPKGELTQDIHRLVKITQKDNQISISVKNQAEKRQKALWGLFKRLVENMIIGVKEGFSKKLEVNGVGYKAVAQGKKLVLNVGYSHPVEYDLSEGVEAGVEKNIITISGTDKQLVGQTAAEIRSIRKPEPYKGKGIKYIDEVIIRKTGKAAAKAE</sequence>
<dbReference type="EMBL" id="MHIH01000029">
    <property type="protein sequence ID" value="OGY47534.1"/>
    <property type="molecule type" value="Genomic_DNA"/>
</dbReference>
<keyword evidence="4 6" id="KW-0689">Ribosomal protein</keyword>
<dbReference type="FunFam" id="3.90.930.12:FF:000002">
    <property type="entry name" value="50S ribosomal protein L6"/>
    <property type="match status" value="1"/>
</dbReference>
<evidence type="ECO:0000256" key="3">
    <source>
        <dbReference type="ARBA" id="ARBA00022884"/>
    </source>
</evidence>
<dbReference type="FunFam" id="3.90.930.12:FF:000001">
    <property type="entry name" value="50S ribosomal protein L6"/>
    <property type="match status" value="1"/>
</dbReference>
<evidence type="ECO:0000259" key="9">
    <source>
        <dbReference type="Pfam" id="PF00347"/>
    </source>
</evidence>
<dbReference type="NCBIfam" id="TIGR03654">
    <property type="entry name" value="L6_bact"/>
    <property type="match status" value="1"/>
</dbReference>
<dbReference type="Pfam" id="PF00347">
    <property type="entry name" value="Ribosomal_L6"/>
    <property type="match status" value="2"/>
</dbReference>
<dbReference type="InterPro" id="IPR036789">
    <property type="entry name" value="Ribosomal_uL6-like_a/b-dom_sf"/>
</dbReference>
<organism evidence="10 11">
    <name type="scientific">Candidatus Buchananbacteria bacterium RIFCSPHIGHO2_02_FULL_38_8</name>
    <dbReference type="NCBI Taxonomy" id="1797538"/>
    <lineage>
        <taxon>Bacteria</taxon>
        <taxon>Candidatus Buchananiibacteriota</taxon>
    </lineage>
</organism>
<comment type="caution">
    <text evidence="10">The sequence shown here is derived from an EMBL/GenBank/DDBJ whole genome shotgun (WGS) entry which is preliminary data.</text>
</comment>
<evidence type="ECO:0000256" key="2">
    <source>
        <dbReference type="ARBA" id="ARBA00022730"/>
    </source>
</evidence>
<dbReference type="GO" id="GO:0019843">
    <property type="term" value="F:rRNA binding"/>
    <property type="evidence" value="ECO:0007669"/>
    <property type="project" value="UniProtKB-UniRule"/>
</dbReference>
<reference evidence="10 11" key="1">
    <citation type="journal article" date="2016" name="Nat. Commun.">
        <title>Thousands of microbial genomes shed light on interconnected biogeochemical processes in an aquifer system.</title>
        <authorList>
            <person name="Anantharaman K."/>
            <person name="Brown C.T."/>
            <person name="Hug L.A."/>
            <person name="Sharon I."/>
            <person name="Castelle C.J."/>
            <person name="Probst A.J."/>
            <person name="Thomas B.C."/>
            <person name="Singh A."/>
            <person name="Wilkins M.J."/>
            <person name="Karaoz U."/>
            <person name="Brodie E.L."/>
            <person name="Williams K.H."/>
            <person name="Hubbard S.S."/>
            <person name="Banfield J.F."/>
        </authorList>
    </citation>
    <scope>NUCLEOTIDE SEQUENCE [LARGE SCALE GENOMIC DNA]</scope>
</reference>
<dbReference type="GO" id="GO:0003735">
    <property type="term" value="F:structural constituent of ribosome"/>
    <property type="evidence" value="ECO:0007669"/>
    <property type="project" value="UniProtKB-UniRule"/>
</dbReference>
<dbReference type="AlphaFoldDB" id="A0A1G1Y5S6"/>
<dbReference type="GO" id="GO:0022625">
    <property type="term" value="C:cytosolic large ribosomal subunit"/>
    <property type="evidence" value="ECO:0007669"/>
    <property type="project" value="UniProtKB-UniRule"/>
</dbReference>
<feature type="domain" description="Large ribosomal subunit protein uL6 alpha-beta" evidence="9">
    <location>
        <begin position="11"/>
        <end position="83"/>
    </location>
</feature>
<dbReference type="InterPro" id="IPR002358">
    <property type="entry name" value="Ribosomal_uL6_CS"/>
</dbReference>
<accession>A0A1G1Y5S6</accession>
<proteinExistence type="inferred from homology"/>
<comment type="subunit">
    <text evidence="6">Part of the 50S ribosomal subunit.</text>
</comment>
<evidence type="ECO:0000313" key="11">
    <source>
        <dbReference type="Proteomes" id="UP000178747"/>
    </source>
</evidence>
<dbReference type="HAMAP" id="MF_01365_B">
    <property type="entry name" value="Ribosomal_uL6_B"/>
    <property type="match status" value="1"/>
</dbReference>
<evidence type="ECO:0000256" key="8">
    <source>
        <dbReference type="RuleBase" id="RU003870"/>
    </source>
</evidence>
<evidence type="ECO:0000256" key="7">
    <source>
        <dbReference type="RuleBase" id="RU003869"/>
    </source>
</evidence>
<evidence type="ECO:0000256" key="6">
    <source>
        <dbReference type="HAMAP-Rule" id="MF_01365"/>
    </source>
</evidence>
<dbReference type="GO" id="GO:0002181">
    <property type="term" value="P:cytoplasmic translation"/>
    <property type="evidence" value="ECO:0007669"/>
    <property type="project" value="TreeGrafter"/>
</dbReference>
<dbReference type="Proteomes" id="UP000178747">
    <property type="component" value="Unassembled WGS sequence"/>
</dbReference>
<keyword evidence="3 6" id="KW-0694">RNA-binding</keyword>
<evidence type="ECO:0000256" key="4">
    <source>
        <dbReference type="ARBA" id="ARBA00022980"/>
    </source>
</evidence>
<keyword evidence="2 6" id="KW-0699">rRNA-binding</keyword>
<evidence type="ECO:0000256" key="1">
    <source>
        <dbReference type="ARBA" id="ARBA00009356"/>
    </source>
</evidence>
<dbReference type="Gene3D" id="3.90.930.12">
    <property type="entry name" value="Ribosomal protein L6, alpha-beta domain"/>
    <property type="match status" value="2"/>
</dbReference>
<dbReference type="SUPFAM" id="SSF56053">
    <property type="entry name" value="Ribosomal protein L6"/>
    <property type="match status" value="2"/>
</dbReference>
<dbReference type="PANTHER" id="PTHR11655">
    <property type="entry name" value="60S/50S RIBOSOMAL PROTEIN L6/L9"/>
    <property type="match status" value="1"/>
</dbReference>
<comment type="function">
    <text evidence="6 8">This protein binds to the 23S rRNA, and is important in its secondary structure. It is located near the subunit interface in the base of the L7/L12 stalk, and near the tRNA binding site of the peptidyltransferase center.</text>
</comment>
<dbReference type="PRINTS" id="PR00059">
    <property type="entry name" value="RIBOSOMALL6"/>
</dbReference>
<comment type="similarity">
    <text evidence="1 6 7">Belongs to the universal ribosomal protein uL6 family.</text>
</comment>
<protein>
    <recommendedName>
        <fullName evidence="6">Large ribosomal subunit protein uL6</fullName>
    </recommendedName>
</protein>
<keyword evidence="5 6" id="KW-0687">Ribonucleoprotein</keyword>
<evidence type="ECO:0000256" key="5">
    <source>
        <dbReference type="ARBA" id="ARBA00023274"/>
    </source>
</evidence>
<dbReference type="InterPro" id="IPR019906">
    <property type="entry name" value="Ribosomal_uL6_bac-type"/>
</dbReference>
<name>A0A1G1Y5S6_9BACT</name>
<dbReference type="PROSITE" id="PS00525">
    <property type="entry name" value="RIBOSOMAL_L6_1"/>
    <property type="match status" value="1"/>
</dbReference>
<dbReference type="PIRSF" id="PIRSF002162">
    <property type="entry name" value="Ribosomal_L6"/>
    <property type="match status" value="1"/>
</dbReference>
<feature type="domain" description="Large ribosomal subunit protein uL6 alpha-beta" evidence="9">
    <location>
        <begin position="92"/>
        <end position="164"/>
    </location>
</feature>
<dbReference type="PANTHER" id="PTHR11655:SF14">
    <property type="entry name" value="LARGE RIBOSOMAL SUBUNIT PROTEIN UL6M"/>
    <property type="match status" value="1"/>
</dbReference>
<gene>
    <name evidence="6" type="primary">rplF</name>
    <name evidence="10" type="ORF">A3J62_01365</name>
</gene>
<evidence type="ECO:0000313" key="10">
    <source>
        <dbReference type="EMBL" id="OGY47534.1"/>
    </source>
</evidence>
<dbReference type="InterPro" id="IPR020040">
    <property type="entry name" value="Ribosomal_uL6_a/b-dom"/>
</dbReference>